<dbReference type="InterPro" id="IPR005027">
    <property type="entry name" value="Glyco_trans_43"/>
</dbReference>
<feature type="binding site" evidence="12">
    <location>
        <position position="137"/>
    </location>
    <ligand>
        <name>Mn(2+)</name>
        <dbReference type="ChEBI" id="CHEBI:29035"/>
    </ligand>
</feature>
<keyword evidence="4 14" id="KW-0808">Transferase</keyword>
<evidence type="ECO:0000256" key="9">
    <source>
        <dbReference type="ARBA" id="ARBA00023180"/>
    </source>
</evidence>
<keyword evidence="8 14" id="KW-0472">Membrane</keyword>
<reference evidence="15 16" key="2">
    <citation type="submission" date="2018-11" db="EMBL/GenBank/DDBJ databases">
        <authorList>
            <consortium name="Pathogen Informatics"/>
        </authorList>
    </citation>
    <scope>NUCLEOTIDE SEQUENCE [LARGE SCALE GENOMIC DNA]</scope>
    <source>
        <strain evidence="15 16">Costa Rica</strain>
    </source>
</reference>
<evidence type="ECO:0000256" key="1">
    <source>
        <dbReference type="ARBA" id="ARBA00004606"/>
    </source>
</evidence>
<reference evidence="17" key="1">
    <citation type="submission" date="2017-02" db="UniProtKB">
        <authorList>
            <consortium name="WormBaseParasite"/>
        </authorList>
    </citation>
    <scope>IDENTIFICATION</scope>
</reference>
<keyword evidence="16" id="KW-1185">Reference proteome</keyword>
<dbReference type="GO" id="GO:0046872">
    <property type="term" value="F:metal ion binding"/>
    <property type="evidence" value="ECO:0007669"/>
    <property type="project" value="UniProtKB-KW"/>
</dbReference>
<dbReference type="GO" id="GO:0000139">
    <property type="term" value="C:Golgi membrane"/>
    <property type="evidence" value="ECO:0007669"/>
    <property type="project" value="UniProtKB-SubCell"/>
</dbReference>
<dbReference type="SUPFAM" id="SSF53448">
    <property type="entry name" value="Nucleotide-diphospho-sugar transferases"/>
    <property type="match status" value="1"/>
</dbReference>
<dbReference type="Gene3D" id="3.90.550.10">
    <property type="entry name" value="Spore Coat Polysaccharide Biosynthesis Protein SpsA, Chain A"/>
    <property type="match status" value="1"/>
</dbReference>
<proteinExistence type="inferred from homology"/>
<dbReference type="InterPro" id="IPR029044">
    <property type="entry name" value="Nucleotide-diphossugar_trans"/>
</dbReference>
<dbReference type="GO" id="GO:0005975">
    <property type="term" value="P:carbohydrate metabolic process"/>
    <property type="evidence" value="ECO:0007669"/>
    <property type="project" value="TreeGrafter"/>
</dbReference>
<evidence type="ECO:0000256" key="3">
    <source>
        <dbReference type="ARBA" id="ARBA00012641"/>
    </source>
</evidence>
<comment type="similarity">
    <text evidence="2 14">Belongs to the glycosyltransferase 43 family.</text>
</comment>
<evidence type="ECO:0000313" key="17">
    <source>
        <dbReference type="WBParaSite" id="ACOC_0000999101-mRNA-1"/>
    </source>
</evidence>
<evidence type="ECO:0000256" key="11">
    <source>
        <dbReference type="PIRSR" id="PIRSR605027-1"/>
    </source>
</evidence>
<evidence type="ECO:0000256" key="13">
    <source>
        <dbReference type="PIRSR" id="PIRSR605027-4"/>
    </source>
</evidence>
<keyword evidence="14" id="KW-0333">Golgi apparatus</keyword>
<keyword evidence="12 14" id="KW-0479">Metal-binding</keyword>
<keyword evidence="5 14" id="KW-0812">Transmembrane</keyword>
<comment type="cofactor">
    <cofactor evidence="12 14">
        <name>Mn(2+)</name>
        <dbReference type="ChEBI" id="CHEBI:29035"/>
    </cofactor>
</comment>
<comment type="pathway">
    <text evidence="14">Protein modification; protein glycosylation.</text>
</comment>
<accession>A0A0R3PVE2</accession>
<feature type="transmembrane region" description="Helical" evidence="14">
    <location>
        <begin position="48"/>
        <end position="71"/>
    </location>
</feature>
<dbReference type="EMBL" id="UYYA01004389">
    <property type="protein sequence ID" value="VDM61577.1"/>
    <property type="molecule type" value="Genomic_DNA"/>
</dbReference>
<dbReference type="AlphaFoldDB" id="A0A0R3PVE2"/>
<keyword evidence="12 14" id="KW-0464">Manganese</keyword>
<comment type="subcellular location">
    <subcellularLocation>
        <location evidence="14">Golgi apparatus membrane</location>
        <topology evidence="14">Single-pass type II membrane protein</topology>
    </subcellularLocation>
    <subcellularLocation>
        <location evidence="1">Membrane</location>
        <topology evidence="1">Single-pass type II membrane protein</topology>
    </subcellularLocation>
</comment>
<comment type="catalytic activity">
    <reaction evidence="10 14">
        <text>3-O-(beta-D-galactosyl-(1-&gt;3)-beta-D-galactosyl-(1-&gt;4)-beta-D-xylosyl)-L-seryl-[protein] + UDP-alpha-D-glucuronate = 3-O-(beta-D-GlcA-(1-&gt;3)-beta-D-Gal-(1-&gt;3)-beta-D-Gal-(1-&gt;4)-beta-D-Xyl)-L-seryl-[protein] + UDP + H(+)</text>
        <dbReference type="Rhea" id="RHEA:24168"/>
        <dbReference type="Rhea" id="RHEA-COMP:12571"/>
        <dbReference type="Rhea" id="RHEA-COMP:12573"/>
        <dbReference type="ChEBI" id="CHEBI:15378"/>
        <dbReference type="ChEBI" id="CHEBI:58052"/>
        <dbReference type="ChEBI" id="CHEBI:58223"/>
        <dbReference type="ChEBI" id="CHEBI:132090"/>
        <dbReference type="ChEBI" id="CHEBI:132093"/>
        <dbReference type="EC" id="2.4.1.135"/>
    </reaction>
</comment>
<evidence type="ECO:0000313" key="16">
    <source>
        <dbReference type="Proteomes" id="UP000267027"/>
    </source>
</evidence>
<evidence type="ECO:0000256" key="2">
    <source>
        <dbReference type="ARBA" id="ARBA00007706"/>
    </source>
</evidence>
<dbReference type="PANTHER" id="PTHR10896:SF30">
    <property type="entry name" value="GALACTOSYLGALACTOSYLXYLOSYLPROTEIN 3-BETA-GLUCURONOSYLTRANSFERASE"/>
    <property type="match status" value="1"/>
</dbReference>
<dbReference type="Proteomes" id="UP000267027">
    <property type="component" value="Unassembled WGS sequence"/>
</dbReference>
<evidence type="ECO:0000256" key="6">
    <source>
        <dbReference type="ARBA" id="ARBA00022968"/>
    </source>
</evidence>
<dbReference type="GO" id="GO:0050650">
    <property type="term" value="P:chondroitin sulfate proteoglycan biosynthetic process"/>
    <property type="evidence" value="ECO:0007669"/>
    <property type="project" value="TreeGrafter"/>
</dbReference>
<gene>
    <name evidence="15" type="ORF">ACOC_LOCUS9992</name>
</gene>
<dbReference type="WBParaSite" id="ACOC_0000999101-mRNA-1">
    <property type="protein sequence ID" value="ACOC_0000999101-mRNA-1"/>
    <property type="gene ID" value="ACOC_0000999101"/>
</dbReference>
<keyword evidence="7 14" id="KW-1133">Transmembrane helix</keyword>
<sequence>MALVTLFLLLDKNKSANRRNELVKSVNEDFVNATILVITPTYKRPKRLIVIILLFLVVADVGSCFSLRWIVVEDGMTTVPAVSRILQRSGVPHAYLATILGDEMPRRGWTLRNLALQYVKENYYNHREAVLYFSNDDNFYDVRLFNDYIRKVNRIGVWAAGLVGGAWVEAPRFSANGKVIVWDAMFAPGRPFSIDMDGFKCLGAVAMNFNASFNTQCVRPESCFLWQFGFTKENLEAFGYKDFLKEVLVWHTKTSKSKEDEDVETLAGNE</sequence>
<dbReference type="UniPathway" id="UPA00378"/>
<dbReference type="OrthoDB" id="675023at2759"/>
<keyword evidence="9" id="KW-0325">Glycoprotein</keyword>
<evidence type="ECO:0000256" key="14">
    <source>
        <dbReference type="RuleBase" id="RU363127"/>
    </source>
</evidence>
<evidence type="ECO:0000313" key="15">
    <source>
        <dbReference type="EMBL" id="VDM61577.1"/>
    </source>
</evidence>
<dbReference type="GO" id="GO:0015018">
    <property type="term" value="F:galactosylgalactosylxylosylprotein 3-beta-glucuronosyltransferase activity"/>
    <property type="evidence" value="ECO:0007669"/>
    <property type="project" value="UniProtKB-UniRule"/>
</dbReference>
<dbReference type="PANTHER" id="PTHR10896">
    <property type="entry name" value="GALACTOSYLGALACTOSYLXYLOSYLPROTEIN 3-BETA-GLUCURONOSYLTRANSFERASE BETA-1,3-GLUCURONYLTRANSFERASE"/>
    <property type="match status" value="1"/>
</dbReference>
<feature type="site" description="Interaction with galactose moiety of substrate glycoprotein" evidence="13">
    <location>
        <position position="169"/>
    </location>
</feature>
<organism evidence="17">
    <name type="scientific">Angiostrongylus costaricensis</name>
    <name type="common">Nematode worm</name>
    <dbReference type="NCBI Taxonomy" id="334426"/>
    <lineage>
        <taxon>Eukaryota</taxon>
        <taxon>Metazoa</taxon>
        <taxon>Ecdysozoa</taxon>
        <taxon>Nematoda</taxon>
        <taxon>Chromadorea</taxon>
        <taxon>Rhabditida</taxon>
        <taxon>Rhabditina</taxon>
        <taxon>Rhabditomorpha</taxon>
        <taxon>Strongyloidea</taxon>
        <taxon>Metastrongylidae</taxon>
        <taxon>Angiostrongylus</taxon>
    </lineage>
</organism>
<evidence type="ECO:0000256" key="4">
    <source>
        <dbReference type="ARBA" id="ARBA00022679"/>
    </source>
</evidence>
<keyword evidence="6 14" id="KW-0735">Signal-anchor</keyword>
<evidence type="ECO:0000256" key="7">
    <source>
        <dbReference type="ARBA" id="ARBA00022989"/>
    </source>
</evidence>
<dbReference type="OMA" id="CTETTWP"/>
<evidence type="ECO:0000256" key="8">
    <source>
        <dbReference type="ARBA" id="ARBA00023136"/>
    </source>
</evidence>
<dbReference type="EC" id="2.4.1.135" evidence="3 14"/>
<evidence type="ECO:0000256" key="5">
    <source>
        <dbReference type="ARBA" id="ARBA00022692"/>
    </source>
</evidence>
<feature type="active site" description="Proton donor/acceptor" evidence="11">
    <location>
        <position position="221"/>
    </location>
</feature>
<evidence type="ECO:0000256" key="12">
    <source>
        <dbReference type="PIRSR" id="PIRSR605027-3"/>
    </source>
</evidence>
<dbReference type="Pfam" id="PF03360">
    <property type="entry name" value="Glyco_transf_43"/>
    <property type="match status" value="1"/>
</dbReference>
<dbReference type="STRING" id="334426.A0A0R3PVE2"/>
<protein>
    <recommendedName>
        <fullName evidence="3 14">Galactosylgalactosylxylosylprotein 3-beta-glucuronosyltransferase</fullName>
        <ecNumber evidence="3 14">2.4.1.135</ecNumber>
    </recommendedName>
</protein>
<name>A0A0R3PVE2_ANGCS</name>
<evidence type="ECO:0000256" key="10">
    <source>
        <dbReference type="ARBA" id="ARBA00047979"/>
    </source>
</evidence>